<dbReference type="EMBL" id="JBJIAA010000011">
    <property type="protein sequence ID" value="MFL0251540.1"/>
    <property type="molecule type" value="Genomic_DNA"/>
</dbReference>
<proteinExistence type="predicted"/>
<reference evidence="1 2" key="1">
    <citation type="submission" date="2024-11" db="EMBL/GenBank/DDBJ databases">
        <authorList>
            <person name="Heng Y.C."/>
            <person name="Lim A.C.H."/>
            <person name="Lee J.K.Y."/>
            <person name="Kittelmann S."/>
        </authorList>
    </citation>
    <scope>NUCLEOTIDE SEQUENCE [LARGE SCALE GENOMIC DNA]</scope>
    <source>
        <strain evidence="1 2">WILCCON 0114</strain>
    </source>
</reference>
<evidence type="ECO:0000313" key="1">
    <source>
        <dbReference type="EMBL" id="MFL0251540.1"/>
    </source>
</evidence>
<organism evidence="1 2">
    <name type="scientific">Clostridium neuense</name>
    <dbReference type="NCBI Taxonomy" id="1728934"/>
    <lineage>
        <taxon>Bacteria</taxon>
        <taxon>Bacillati</taxon>
        <taxon>Bacillota</taxon>
        <taxon>Clostridia</taxon>
        <taxon>Eubacteriales</taxon>
        <taxon>Clostridiaceae</taxon>
        <taxon>Clostridium</taxon>
    </lineage>
</organism>
<keyword evidence="2" id="KW-1185">Reference proteome</keyword>
<comment type="caution">
    <text evidence="1">The sequence shown here is derived from an EMBL/GenBank/DDBJ whole genome shotgun (WGS) entry which is preliminary data.</text>
</comment>
<evidence type="ECO:0000313" key="2">
    <source>
        <dbReference type="Proteomes" id="UP001623592"/>
    </source>
</evidence>
<sequence length="139" mass="16696">MKFNVNEIDLNVDDDFDKQIGSLTNGEIVKLIRNIETNVINQKYVNENIIFKLIKLIENRLEYAPTFSQYRKLVICIEKLLWLIKKNIDCEYNEKEEEQYLNIIKIDPNIRNSVIKLLDLENEREYRLMSFFRVNGLHI</sequence>
<dbReference type="RefSeq" id="WP_406788194.1">
    <property type="nucleotide sequence ID" value="NZ_JBJIAA010000011.1"/>
</dbReference>
<name>A0ABW8TJ68_9CLOT</name>
<accession>A0ABW8TJ68</accession>
<dbReference type="Proteomes" id="UP001623592">
    <property type="component" value="Unassembled WGS sequence"/>
</dbReference>
<gene>
    <name evidence="1" type="ORF">ACJDT4_14050</name>
</gene>
<protein>
    <submittedName>
        <fullName evidence="1">Uncharacterized protein</fullName>
    </submittedName>
</protein>